<evidence type="ECO:0000256" key="1">
    <source>
        <dbReference type="ARBA" id="ARBA00009995"/>
    </source>
</evidence>
<feature type="region of interest" description="Disordered" evidence="3">
    <location>
        <begin position="1"/>
        <end position="24"/>
    </location>
</feature>
<name>M8CR17_AEGTA</name>
<dbReference type="CDD" id="cd03784">
    <property type="entry name" value="GT1_Gtf-like"/>
    <property type="match status" value="1"/>
</dbReference>
<sequence length="499" mass="56047">MASTTSNRGGRPLVDGLPKGVENLGKASTPADSLRINLAALSDALMRPPQETLIRALSPDAIFTDMNFTWSSDIDNELGVPCVAFNVMGAFPMLAVRHLIMDDVAIDDNDAATIPRFPVPHIRIPRTELPDILRSRNYDASNTVHSMQADCFGIAINTFSDLEQQYCEMYVREGYVKHAYFIGPLSLQLQPSQAAKGVADSRFIDWLDTKPNHSVVYLSFGTCAHISNAQLDELALGLEASRRSFMWVCGWNSVLEAVAAGVPMLTWPKVYEQFITERLITEVLGIGERLWPLGAGLRSENYRKHEVIPADDVTRALIRFMSPGGPGDMARNKNHMIYRSVKDERNSEGIREMLVRLIEMFLDELAKKDAPSEESDDLLPLSPSTASANDDGSSAWRISRSLLFMASCKVFNTSEEAEDDYSKYVLKEKINHEVGKGAYQIRWNELKNLIIFVPRSSKLWCCIYHLIICDINWSYLGFSEYLSLVMMLVWTTYDALGYE</sequence>
<dbReference type="Gene3D" id="3.40.50.2000">
    <property type="entry name" value="Glycogen Phosphorylase B"/>
    <property type="match status" value="3"/>
</dbReference>
<dbReference type="PANTHER" id="PTHR48047:SF19">
    <property type="entry name" value="GLYCOSYLTRANSFERASE"/>
    <property type="match status" value="1"/>
</dbReference>
<accession>M8CR17</accession>
<protein>
    <submittedName>
        <fullName evidence="4">Cytokinin-O-glucosyltransferase 1</fullName>
    </submittedName>
</protein>
<organism evidence="4">
    <name type="scientific">Aegilops tauschii</name>
    <name type="common">Tausch's goatgrass</name>
    <name type="synonym">Aegilops squarrosa</name>
    <dbReference type="NCBI Taxonomy" id="37682"/>
    <lineage>
        <taxon>Eukaryota</taxon>
        <taxon>Viridiplantae</taxon>
        <taxon>Streptophyta</taxon>
        <taxon>Embryophyta</taxon>
        <taxon>Tracheophyta</taxon>
        <taxon>Spermatophyta</taxon>
        <taxon>Magnoliopsida</taxon>
        <taxon>Liliopsida</taxon>
        <taxon>Poales</taxon>
        <taxon>Poaceae</taxon>
        <taxon>BOP clade</taxon>
        <taxon>Pooideae</taxon>
        <taxon>Triticodae</taxon>
        <taxon>Triticeae</taxon>
        <taxon>Triticinae</taxon>
        <taxon>Aegilops</taxon>
    </lineage>
</organism>
<evidence type="ECO:0000256" key="2">
    <source>
        <dbReference type="ARBA" id="ARBA00022679"/>
    </source>
</evidence>
<evidence type="ECO:0000313" key="4">
    <source>
        <dbReference type="EnsemblPlants" id="EMT26106"/>
    </source>
</evidence>
<evidence type="ECO:0000256" key="3">
    <source>
        <dbReference type="SAM" id="MobiDB-lite"/>
    </source>
</evidence>
<dbReference type="AlphaFoldDB" id="M8CR17"/>
<dbReference type="GO" id="GO:0035251">
    <property type="term" value="F:UDP-glucosyltransferase activity"/>
    <property type="evidence" value="ECO:0007669"/>
    <property type="project" value="TreeGrafter"/>
</dbReference>
<feature type="compositionally biased region" description="Polar residues" evidence="3">
    <location>
        <begin position="382"/>
        <end position="392"/>
    </location>
</feature>
<dbReference type="PANTHER" id="PTHR48047">
    <property type="entry name" value="GLYCOSYLTRANSFERASE"/>
    <property type="match status" value="1"/>
</dbReference>
<reference evidence="4" key="1">
    <citation type="submission" date="2015-06" db="UniProtKB">
        <authorList>
            <consortium name="EnsemblPlants"/>
        </authorList>
    </citation>
    <scope>IDENTIFICATION</scope>
</reference>
<feature type="region of interest" description="Disordered" evidence="3">
    <location>
        <begin position="373"/>
        <end position="393"/>
    </location>
</feature>
<comment type="similarity">
    <text evidence="1">Belongs to the UDP-glycosyltransferase family.</text>
</comment>
<dbReference type="InterPro" id="IPR002213">
    <property type="entry name" value="UDP_glucos_trans"/>
</dbReference>
<keyword evidence="2" id="KW-0808">Transferase</keyword>
<proteinExistence type="inferred from homology"/>
<dbReference type="SUPFAM" id="SSF53756">
    <property type="entry name" value="UDP-Glycosyltransferase/glycogen phosphorylase"/>
    <property type="match status" value="1"/>
</dbReference>
<dbReference type="EnsemblPlants" id="EMT26106">
    <property type="protein sequence ID" value="EMT26106"/>
    <property type="gene ID" value="F775_12719"/>
</dbReference>